<evidence type="ECO:0000256" key="1">
    <source>
        <dbReference type="SAM" id="SignalP"/>
    </source>
</evidence>
<dbReference type="AlphaFoldDB" id="A0A1D2NHM3"/>
<reference evidence="2 3" key="1">
    <citation type="journal article" date="2016" name="Genome Biol. Evol.">
        <title>Gene Family Evolution Reflects Adaptation to Soil Environmental Stressors in the Genome of the Collembolan Orchesella cincta.</title>
        <authorList>
            <person name="Faddeeva-Vakhrusheva A."/>
            <person name="Derks M.F."/>
            <person name="Anvar S.Y."/>
            <person name="Agamennone V."/>
            <person name="Suring W."/>
            <person name="Smit S."/>
            <person name="van Straalen N.M."/>
            <person name="Roelofs D."/>
        </authorList>
    </citation>
    <scope>NUCLEOTIDE SEQUENCE [LARGE SCALE GENOMIC DNA]</scope>
    <source>
        <tissue evidence="2">Mixed pool</tissue>
    </source>
</reference>
<sequence>MLSYAVVILLIASSNLLQAAPNGEAVPAAVAAEPAVLAAPSASSAPAVATPAVVAPAPAVATPVRDPAGSGIVTEHKNPDGSTITVTRYNGPLPATAFQNPLAGMTGLHDAFYERNLYQTQLIQLQTQQAINQALLRNYHALNYNLSPAYSLTYPSYFSAAYPAYNFPTTFSLGQGYFPFYGGGYNPFFPFAQPSARIVK</sequence>
<gene>
    <name evidence="2" type="ORF">Ocin01_01960</name>
</gene>
<keyword evidence="1" id="KW-0732">Signal</keyword>
<proteinExistence type="predicted"/>
<protein>
    <submittedName>
        <fullName evidence="2">Uncharacterized protein</fullName>
    </submittedName>
</protein>
<feature type="chain" id="PRO_5008905574" evidence="1">
    <location>
        <begin position="20"/>
        <end position="200"/>
    </location>
</feature>
<evidence type="ECO:0000313" key="2">
    <source>
        <dbReference type="EMBL" id="ODN04712.1"/>
    </source>
</evidence>
<dbReference type="EMBL" id="LJIJ01000037">
    <property type="protein sequence ID" value="ODN04712.1"/>
    <property type="molecule type" value="Genomic_DNA"/>
</dbReference>
<evidence type="ECO:0000313" key="3">
    <source>
        <dbReference type="Proteomes" id="UP000094527"/>
    </source>
</evidence>
<feature type="signal peptide" evidence="1">
    <location>
        <begin position="1"/>
        <end position="19"/>
    </location>
</feature>
<accession>A0A1D2NHM3</accession>
<organism evidence="2 3">
    <name type="scientific">Orchesella cincta</name>
    <name type="common">Springtail</name>
    <name type="synonym">Podura cincta</name>
    <dbReference type="NCBI Taxonomy" id="48709"/>
    <lineage>
        <taxon>Eukaryota</taxon>
        <taxon>Metazoa</taxon>
        <taxon>Ecdysozoa</taxon>
        <taxon>Arthropoda</taxon>
        <taxon>Hexapoda</taxon>
        <taxon>Collembola</taxon>
        <taxon>Entomobryomorpha</taxon>
        <taxon>Entomobryoidea</taxon>
        <taxon>Orchesellidae</taxon>
        <taxon>Orchesellinae</taxon>
        <taxon>Orchesella</taxon>
    </lineage>
</organism>
<keyword evidence="3" id="KW-1185">Reference proteome</keyword>
<dbReference type="Proteomes" id="UP000094527">
    <property type="component" value="Unassembled WGS sequence"/>
</dbReference>
<name>A0A1D2NHM3_ORCCI</name>
<comment type="caution">
    <text evidence="2">The sequence shown here is derived from an EMBL/GenBank/DDBJ whole genome shotgun (WGS) entry which is preliminary data.</text>
</comment>